<evidence type="ECO:0000256" key="1">
    <source>
        <dbReference type="SAM" id="MobiDB-lite"/>
    </source>
</evidence>
<keyword evidence="4" id="KW-1185">Reference proteome</keyword>
<reference evidence="3 4" key="1">
    <citation type="submission" date="2019-01" db="EMBL/GenBank/DDBJ databases">
        <authorList>
            <person name="Ferrante I. M."/>
        </authorList>
    </citation>
    <scope>NUCLEOTIDE SEQUENCE [LARGE SCALE GENOMIC DNA]</scope>
    <source>
        <strain evidence="3 4">B856</strain>
    </source>
</reference>
<feature type="region of interest" description="Disordered" evidence="1">
    <location>
        <begin position="392"/>
        <end position="418"/>
    </location>
</feature>
<dbReference type="OrthoDB" id="283575at2759"/>
<sequence length="451" mass="46497">MKIALTSYAIPTLLLLLWGTTILGFVSAEETCTTSNDCESEDSYCASSGTCLSVGACAEVSDCSDPTNQPFALVMCVGTMECREGMCGMKCGDMGDDRMACDANSTDPSVCGERAYCSSEGICTKIGSCAIADDCFHQNNVGFGVALCFGNMECTSEKKCEMDCDGGSDAIMGCDTSEDCLGDDDYCSTEGICMENGSCNVVDDCSNLNNTYAMIECVGTLTCESNMCGKVCGDFDSASAGNASAVEAPAAFCTRDEDCLSLAPRERTGLFAPDETPEFEYYCADGTCRQMGSCATDSDCSNPANRLYQDKKCLGYLSCDVGTCDRICGQECLRGRPGRCDANPCAADPATACPGAVSCITDTCNGSCEAVYYGEAGNILAGCGSGETSVDQSAAAPESGETSVDRSATAPDANDRVPTESVASSLESGAAVLAGSLGPALAVAAFVLLAC</sequence>
<evidence type="ECO:0000313" key="3">
    <source>
        <dbReference type="EMBL" id="VEU39045.1"/>
    </source>
</evidence>
<dbReference type="AlphaFoldDB" id="A0A448ZAF8"/>
<gene>
    <name evidence="3" type="ORF">PSNMU_V1.4_AUG-EV-PASAV3_0058810</name>
</gene>
<feature type="chain" id="PRO_5019026887" description="Disintegrin domain-containing protein" evidence="2">
    <location>
        <begin position="29"/>
        <end position="451"/>
    </location>
</feature>
<dbReference type="EMBL" id="CAACVS010000202">
    <property type="protein sequence ID" value="VEU39045.1"/>
    <property type="molecule type" value="Genomic_DNA"/>
</dbReference>
<evidence type="ECO:0000313" key="4">
    <source>
        <dbReference type="Proteomes" id="UP000291116"/>
    </source>
</evidence>
<keyword evidence="2" id="KW-0732">Signal</keyword>
<feature type="signal peptide" evidence="2">
    <location>
        <begin position="1"/>
        <end position="28"/>
    </location>
</feature>
<name>A0A448ZAF8_9STRA</name>
<dbReference type="Proteomes" id="UP000291116">
    <property type="component" value="Unassembled WGS sequence"/>
</dbReference>
<accession>A0A448ZAF8</accession>
<proteinExistence type="predicted"/>
<evidence type="ECO:0000256" key="2">
    <source>
        <dbReference type="SAM" id="SignalP"/>
    </source>
</evidence>
<organism evidence="3 4">
    <name type="scientific">Pseudo-nitzschia multistriata</name>
    <dbReference type="NCBI Taxonomy" id="183589"/>
    <lineage>
        <taxon>Eukaryota</taxon>
        <taxon>Sar</taxon>
        <taxon>Stramenopiles</taxon>
        <taxon>Ochrophyta</taxon>
        <taxon>Bacillariophyta</taxon>
        <taxon>Bacillariophyceae</taxon>
        <taxon>Bacillariophycidae</taxon>
        <taxon>Bacillariales</taxon>
        <taxon>Bacillariaceae</taxon>
        <taxon>Pseudo-nitzschia</taxon>
    </lineage>
</organism>
<evidence type="ECO:0008006" key="5">
    <source>
        <dbReference type="Google" id="ProtNLM"/>
    </source>
</evidence>
<protein>
    <recommendedName>
        <fullName evidence="5">Disintegrin domain-containing protein</fullName>
    </recommendedName>
</protein>